<proteinExistence type="predicted"/>
<evidence type="ECO:0000256" key="1">
    <source>
        <dbReference type="SAM" id="Phobius"/>
    </source>
</evidence>
<evidence type="ECO:0000313" key="2">
    <source>
        <dbReference type="EMBL" id="CCK84298.1"/>
    </source>
</evidence>
<dbReference type="Proteomes" id="UP000009325">
    <property type="component" value="Unassembled WGS sequence"/>
</dbReference>
<organism evidence="2 3">
    <name type="scientific">Lactobacillus equicursoris 66c</name>
    <dbReference type="NCBI Taxonomy" id="872326"/>
    <lineage>
        <taxon>Bacteria</taxon>
        <taxon>Bacillati</taxon>
        <taxon>Bacillota</taxon>
        <taxon>Bacilli</taxon>
        <taxon>Lactobacillales</taxon>
        <taxon>Lactobacillaceae</taxon>
        <taxon>Lactobacillus</taxon>
    </lineage>
</organism>
<gene>
    <name evidence="2" type="ORF">BN146_08700</name>
</gene>
<protein>
    <submittedName>
        <fullName evidence="2">Uncharacterized protein</fullName>
    </submittedName>
</protein>
<keyword evidence="1" id="KW-0472">Membrane</keyword>
<accession>K0NSY9</accession>
<keyword evidence="1" id="KW-1133">Transmembrane helix</keyword>
<dbReference type="AlphaFoldDB" id="K0NSY9"/>
<dbReference type="EMBL" id="CALZ01000132">
    <property type="protein sequence ID" value="CCK84298.1"/>
    <property type="molecule type" value="Genomic_DNA"/>
</dbReference>
<reference evidence="2 3" key="1">
    <citation type="submission" date="2012-08" db="EMBL/GenBank/DDBJ databases">
        <title>Draft Genome Sequences of Lactobacillus equicursoris CIP 110162T, isolated from thoroughbred racehorse feces and Lactobacillus sp. CRBIP 24.137 isolated from urine of human.</title>
        <authorList>
            <person name="Cousin S."/>
            <person name="Loux V."/>
            <person name="Ma L."/>
            <person name="Creno S."/>
            <person name="Clermont D."/>
            <person name="Bizet C."/>
            <person name="Bouchier C."/>
        </authorList>
    </citation>
    <scope>NUCLEOTIDE SEQUENCE [LARGE SCALE GENOMIC DNA]</scope>
    <source>
        <strain evidence="2 3">66c</strain>
    </source>
</reference>
<feature type="transmembrane region" description="Helical" evidence="1">
    <location>
        <begin position="14"/>
        <end position="35"/>
    </location>
</feature>
<name>K0NSY9_9LACO</name>
<sequence length="37" mass="4109">MTRIRLCKPANPKLSYWSVIAFMILGIIATAFLGLQA</sequence>
<comment type="caution">
    <text evidence="2">The sequence shown here is derived from an EMBL/GenBank/DDBJ whole genome shotgun (WGS) entry which is preliminary data.</text>
</comment>
<evidence type="ECO:0000313" key="3">
    <source>
        <dbReference type="Proteomes" id="UP000009325"/>
    </source>
</evidence>
<keyword evidence="1" id="KW-0812">Transmembrane</keyword>